<gene>
    <name evidence="1" type="ORF">UFOVP150_74</name>
</gene>
<sequence length="127" mass="14204">MKPFNLDQACAGRTVVNGIGRRVVDFYCFTDADGDCCLAVLFENYQRPLLYSYDGIAYEETGMDGDERNLYMDTTKRTVWAIVIKDTGGKVITMEHLYESESSAQSAASALLNTYTVIGVYPLEIEE</sequence>
<proteinExistence type="predicted"/>
<evidence type="ECO:0000313" key="1">
    <source>
        <dbReference type="EMBL" id="CAB5156531.1"/>
    </source>
</evidence>
<reference evidence="1" key="1">
    <citation type="submission" date="2020-05" db="EMBL/GenBank/DDBJ databases">
        <authorList>
            <person name="Chiriac C."/>
            <person name="Salcher M."/>
            <person name="Ghai R."/>
            <person name="Kavagutti S V."/>
        </authorList>
    </citation>
    <scope>NUCLEOTIDE SEQUENCE</scope>
</reference>
<name>A0A6J7W8A9_9CAUD</name>
<dbReference type="EMBL" id="LR798199">
    <property type="protein sequence ID" value="CAB5156531.1"/>
    <property type="molecule type" value="Genomic_DNA"/>
</dbReference>
<accession>A0A6J7W8A9</accession>
<protein>
    <submittedName>
        <fullName evidence="1">Uncharacterized protein</fullName>
    </submittedName>
</protein>
<organism evidence="1">
    <name type="scientific">uncultured Caudovirales phage</name>
    <dbReference type="NCBI Taxonomy" id="2100421"/>
    <lineage>
        <taxon>Viruses</taxon>
        <taxon>Duplodnaviria</taxon>
        <taxon>Heunggongvirae</taxon>
        <taxon>Uroviricota</taxon>
        <taxon>Caudoviricetes</taxon>
        <taxon>Peduoviridae</taxon>
        <taxon>Maltschvirus</taxon>
        <taxon>Maltschvirus maltsch</taxon>
    </lineage>
</organism>